<dbReference type="Pfam" id="PF05721">
    <property type="entry name" value="PhyH"/>
    <property type="match status" value="1"/>
</dbReference>
<organism evidence="2 3">
    <name type="scientific">Paenibacillus arenilitoris</name>
    <dbReference type="NCBI Taxonomy" id="2772299"/>
    <lineage>
        <taxon>Bacteria</taxon>
        <taxon>Bacillati</taxon>
        <taxon>Bacillota</taxon>
        <taxon>Bacilli</taxon>
        <taxon>Bacillales</taxon>
        <taxon>Paenibacillaceae</taxon>
        <taxon>Paenibacillus</taxon>
    </lineage>
</organism>
<sequence>MSTHPEQDNDKRPIGGPFKNSAELLTQPEQLRQRAEEDGYLFIKGMLPADAVNSVRQDVLAVLDRHGLLDPAHAAETAMGNIERIRQYTAEEIAWNGVGTVIDVYRDVQKLESFHALAQSSAILNMLSTLFGETAFPHPRNIARIMLPHPDVHVTPSHQDYLHVQGSADTWTCWIPLGDVSADLGGLAVLRGSHREGLLGVARSPGAGGLESILCGLGYEWETAAYESGDVLAFHSYTVHKSLPNRIPGKIRLSCDFRYQKISDPIEQASLLPHGPFAWDQLYEGWSRTDLPYYWNNRQFSYKDFDETVRWQKEKIC</sequence>
<proteinExistence type="predicted"/>
<gene>
    <name evidence="2" type="ORF">IDH41_10265</name>
</gene>
<dbReference type="PANTHER" id="PTHR40128">
    <property type="entry name" value="EXPRESSED PROTEIN"/>
    <property type="match status" value="1"/>
</dbReference>
<evidence type="ECO:0000256" key="1">
    <source>
        <dbReference type="SAM" id="MobiDB-lite"/>
    </source>
</evidence>
<comment type="caution">
    <text evidence="2">The sequence shown here is derived from an EMBL/GenBank/DDBJ whole genome shotgun (WGS) entry which is preliminary data.</text>
</comment>
<accession>A0A927CIZ4</accession>
<evidence type="ECO:0000313" key="3">
    <source>
        <dbReference type="Proteomes" id="UP000632125"/>
    </source>
</evidence>
<dbReference type="Proteomes" id="UP000632125">
    <property type="component" value="Unassembled WGS sequence"/>
</dbReference>
<dbReference type="RefSeq" id="WP_190860701.1">
    <property type="nucleotide sequence ID" value="NZ_JACXIY010000013.1"/>
</dbReference>
<dbReference type="PANTHER" id="PTHR40128:SF1">
    <property type="entry name" value="PHYTANOYL-COA HYDROXYLASE"/>
    <property type="match status" value="1"/>
</dbReference>
<dbReference type="SUPFAM" id="SSF51197">
    <property type="entry name" value="Clavaminate synthase-like"/>
    <property type="match status" value="1"/>
</dbReference>
<dbReference type="Gene3D" id="2.60.120.620">
    <property type="entry name" value="q2cbj1_9rhob like domain"/>
    <property type="match status" value="1"/>
</dbReference>
<reference evidence="2" key="1">
    <citation type="submission" date="2020-09" db="EMBL/GenBank/DDBJ databases">
        <title>A novel bacterium of genus Paenibacillus, isolated from South China Sea.</title>
        <authorList>
            <person name="Huang H."/>
            <person name="Mo K."/>
            <person name="Hu Y."/>
        </authorList>
    </citation>
    <scope>NUCLEOTIDE SEQUENCE</scope>
    <source>
        <strain evidence="2">IB182493</strain>
    </source>
</reference>
<keyword evidence="2" id="KW-0223">Dioxygenase</keyword>
<keyword evidence="3" id="KW-1185">Reference proteome</keyword>
<feature type="compositionally biased region" description="Basic and acidic residues" evidence="1">
    <location>
        <begin position="1"/>
        <end position="13"/>
    </location>
</feature>
<evidence type="ECO:0000313" key="2">
    <source>
        <dbReference type="EMBL" id="MBD2868964.1"/>
    </source>
</evidence>
<name>A0A927CIZ4_9BACL</name>
<dbReference type="GO" id="GO:0016706">
    <property type="term" value="F:2-oxoglutarate-dependent dioxygenase activity"/>
    <property type="evidence" value="ECO:0007669"/>
    <property type="project" value="UniProtKB-ARBA"/>
</dbReference>
<protein>
    <submittedName>
        <fullName evidence="2">Phytanoyl-CoA dioxygenase family protein</fullName>
    </submittedName>
</protein>
<dbReference type="AlphaFoldDB" id="A0A927CIZ4"/>
<dbReference type="EMBL" id="JACXIY010000013">
    <property type="protein sequence ID" value="MBD2868964.1"/>
    <property type="molecule type" value="Genomic_DNA"/>
</dbReference>
<feature type="region of interest" description="Disordered" evidence="1">
    <location>
        <begin position="1"/>
        <end position="23"/>
    </location>
</feature>
<dbReference type="InterPro" id="IPR008775">
    <property type="entry name" value="Phytyl_CoA_dOase-like"/>
</dbReference>
<keyword evidence="2" id="KW-0560">Oxidoreductase</keyword>